<organism evidence="1 2">
    <name type="scientific">Entomophthora muscae</name>
    <dbReference type="NCBI Taxonomy" id="34485"/>
    <lineage>
        <taxon>Eukaryota</taxon>
        <taxon>Fungi</taxon>
        <taxon>Fungi incertae sedis</taxon>
        <taxon>Zoopagomycota</taxon>
        <taxon>Entomophthoromycotina</taxon>
        <taxon>Entomophthoromycetes</taxon>
        <taxon>Entomophthorales</taxon>
        <taxon>Entomophthoraceae</taxon>
        <taxon>Entomophthora</taxon>
    </lineage>
</organism>
<evidence type="ECO:0000313" key="1">
    <source>
        <dbReference type="EMBL" id="KAJ9068954.1"/>
    </source>
</evidence>
<proteinExistence type="predicted"/>
<reference evidence="1" key="1">
    <citation type="submission" date="2022-04" db="EMBL/GenBank/DDBJ databases">
        <title>Genome of the entomopathogenic fungus Entomophthora muscae.</title>
        <authorList>
            <person name="Elya C."/>
            <person name="Lovett B.R."/>
            <person name="Lee E."/>
            <person name="Macias A.M."/>
            <person name="Hajek A.E."/>
            <person name="De Bivort B.L."/>
            <person name="Kasson M.T."/>
            <person name="De Fine Licht H.H."/>
            <person name="Stajich J.E."/>
        </authorList>
    </citation>
    <scope>NUCLEOTIDE SEQUENCE</scope>
    <source>
        <strain evidence="1">Berkeley</strain>
    </source>
</reference>
<dbReference type="Proteomes" id="UP001165960">
    <property type="component" value="Unassembled WGS sequence"/>
</dbReference>
<accession>A0ACC2T347</accession>
<gene>
    <name evidence="1" type="ORF">DSO57_1023397</name>
</gene>
<sequence length="546" mass="62594">MELNRQGITLFVDTLRTNTSCDHCKAAHVRCEKGLPSCERCLNTRLRCTYSRNKFDTRLIHGFSKEGWKLQKRKLNASTWAQVIANCSPNPMSRLRLWLYLLPLELILPQPAHAKEILELSSNISKGPIHPSETTKYFYLSYPQHEIQETLITATNVFFHMFNPFFPLFSQETFHSRPRSNTLKKIIAQIGLERMPQTDLVKTVMYSNNLNHTDITRLPNTFDTLQCLLLAQFAIRQSWIDAIRLRITCTIDHLTSLLGLHMTCNSSHQWLERTLALHFTMFSYSTFSTGKFTTCSILTWLDASPVYLNPTDLTRPSKKRSYCFSESVHLIISQAISHSKNILIQANRDYKIALENRSRAASFTKLFNHHLQTLHVNFTRGGRYLSNCMQALPPHKAFVRRSLLVLALRYNSDHIELLKLASYIPNKPLCRISPTLLTCTINRFSIKGLEAATHTIHLASTITLAPFGFEILNILISAMTYIMAHFAAAKTGLSNGQLLKVSFYRGMVILNQAKKLPFLNEASTTYQRLVSFLVDYHNIHLHHLIP</sequence>
<protein>
    <submittedName>
        <fullName evidence="1">Uncharacterized protein</fullName>
    </submittedName>
</protein>
<evidence type="ECO:0000313" key="2">
    <source>
        <dbReference type="Proteomes" id="UP001165960"/>
    </source>
</evidence>
<comment type="caution">
    <text evidence="1">The sequence shown here is derived from an EMBL/GenBank/DDBJ whole genome shotgun (WGS) entry which is preliminary data.</text>
</comment>
<name>A0ACC2T347_9FUNG</name>
<dbReference type="EMBL" id="QTSX02003672">
    <property type="protein sequence ID" value="KAJ9068954.1"/>
    <property type="molecule type" value="Genomic_DNA"/>
</dbReference>
<keyword evidence="2" id="KW-1185">Reference proteome</keyword>